<sequence>MDGPASKRRRVSPRNSSVNTGSGDATSTSSNSSRARANGPPNAAHAKAGVARHPLKALDNERPAPLAESHQTRSSSDEAARATVQEPANAPAPAANGPAQDENQARQSSSGSLPSSRQSGGSLAGALTTRSPFKPKPRPLPPPAPEGDDEADSFLGRRQRRSPNTGRPISYPEPELPPSVPDAASFTPPKGIHSSPSRWRDKSRPKKGSPLKPSGSHPLGKPGGKAILPMHSFELPQRESESDTQEPPLDGRAHPARQVPAYDPQGGKKREIEALGEEIANLKRDLQVVSKENDRIRLMQSSGRILSFADEEEVFSVVRRHLVDAEANAPPPPSQQLLRAALNPMALLPFGRAAPVVATAEDQDTIADIKSHHPVTMTAEEELPYLQLFCPFDVTSTMAILHPDGDQPLRQRRVMTFRSRDAPGLFTSKIEMVVNAMNSSILELKVRSLEPAARAELEPFVTKICEGDCNRSMQRNVGILSWAMGEWYQAAVQRAYLWHKLDRELASKGEFLQAVAEARRKKPTRRAAEALEEEGERRGGGEEEEEGEGEGEGQSKPTPSFKKASLVQFMGQQAFEFNIPSKKRSDATSSVRLEWKINFDWIGEAQNQVTVMIGVPGKWRKADQRGVLGKLPKLFGDLVEGGQDPSLAVKTIVALVVGEQ</sequence>
<feature type="coiled-coil region" evidence="1">
    <location>
        <begin position="272"/>
        <end position="299"/>
    </location>
</feature>
<dbReference type="EMBL" id="JAIWOZ010000004">
    <property type="protein sequence ID" value="KAH6606160.1"/>
    <property type="molecule type" value="Genomic_DNA"/>
</dbReference>
<feature type="compositionally biased region" description="Low complexity" evidence="2">
    <location>
        <begin position="13"/>
        <end position="39"/>
    </location>
</feature>
<feature type="compositionally biased region" description="Acidic residues" evidence="2">
    <location>
        <begin position="542"/>
        <end position="551"/>
    </location>
</feature>
<dbReference type="OrthoDB" id="4160836at2759"/>
<evidence type="ECO:0000313" key="3">
    <source>
        <dbReference type="EMBL" id="KAH6606160.1"/>
    </source>
</evidence>
<feature type="region of interest" description="Disordered" evidence="2">
    <location>
        <begin position="522"/>
        <end position="560"/>
    </location>
</feature>
<comment type="caution">
    <text evidence="3">The sequence shown here is derived from an EMBL/GenBank/DDBJ whole genome shotgun (WGS) entry which is preliminary data.</text>
</comment>
<feature type="compositionally biased region" description="Low complexity" evidence="2">
    <location>
        <begin position="87"/>
        <end position="99"/>
    </location>
</feature>
<feature type="compositionally biased region" description="Low complexity" evidence="2">
    <location>
        <begin position="106"/>
        <end position="121"/>
    </location>
</feature>
<evidence type="ECO:0000313" key="4">
    <source>
        <dbReference type="Proteomes" id="UP000827724"/>
    </source>
</evidence>
<reference evidence="3" key="1">
    <citation type="submission" date="2021-08" db="EMBL/GenBank/DDBJ databases">
        <title>Chromosome-Level Trichoderma cornu-damae using Hi-C Data.</title>
        <authorList>
            <person name="Kim C.S."/>
        </authorList>
    </citation>
    <scope>NUCLEOTIDE SEQUENCE</scope>
    <source>
        <strain evidence="3">KA19-0412C</strain>
    </source>
</reference>
<dbReference type="Proteomes" id="UP000827724">
    <property type="component" value="Unassembled WGS sequence"/>
</dbReference>
<protein>
    <submittedName>
        <fullName evidence="3">Uncharacterized protein</fullName>
    </submittedName>
</protein>
<proteinExistence type="predicted"/>
<feature type="region of interest" description="Disordered" evidence="2">
    <location>
        <begin position="1"/>
        <end position="267"/>
    </location>
</feature>
<gene>
    <name evidence="3" type="ORF">Trco_005313</name>
</gene>
<keyword evidence="1" id="KW-0175">Coiled coil</keyword>
<evidence type="ECO:0000256" key="2">
    <source>
        <dbReference type="SAM" id="MobiDB-lite"/>
    </source>
</evidence>
<dbReference type="AlphaFoldDB" id="A0A9P8QIR1"/>
<evidence type="ECO:0000256" key="1">
    <source>
        <dbReference type="SAM" id="Coils"/>
    </source>
</evidence>
<organism evidence="3 4">
    <name type="scientific">Trichoderma cornu-damae</name>
    <dbReference type="NCBI Taxonomy" id="654480"/>
    <lineage>
        <taxon>Eukaryota</taxon>
        <taxon>Fungi</taxon>
        <taxon>Dikarya</taxon>
        <taxon>Ascomycota</taxon>
        <taxon>Pezizomycotina</taxon>
        <taxon>Sordariomycetes</taxon>
        <taxon>Hypocreomycetidae</taxon>
        <taxon>Hypocreales</taxon>
        <taxon>Hypocreaceae</taxon>
        <taxon>Trichoderma</taxon>
    </lineage>
</organism>
<name>A0A9P8QIR1_9HYPO</name>
<accession>A0A9P8QIR1</accession>
<feature type="compositionally biased region" description="Basic residues" evidence="2">
    <location>
        <begin position="1"/>
        <end position="12"/>
    </location>
</feature>
<keyword evidence="4" id="KW-1185">Reference proteome</keyword>